<evidence type="ECO:0000313" key="2">
    <source>
        <dbReference type="Proteomes" id="UP000091857"/>
    </source>
</evidence>
<evidence type="ECO:0000313" key="1">
    <source>
        <dbReference type="EMBL" id="KAG8652109.1"/>
    </source>
</evidence>
<keyword evidence="2" id="KW-1185">Reference proteome</keyword>
<gene>
    <name evidence="1" type="ORF">MANES_06G059500v8</name>
</gene>
<accession>A0ACB7HJI0</accession>
<reference evidence="2" key="1">
    <citation type="journal article" date="2016" name="Nat. Biotechnol.">
        <title>Sequencing wild and cultivated cassava and related species reveals extensive interspecific hybridization and genetic diversity.</title>
        <authorList>
            <person name="Bredeson J.V."/>
            <person name="Lyons J.B."/>
            <person name="Prochnik S.E."/>
            <person name="Wu G.A."/>
            <person name="Ha C.M."/>
            <person name="Edsinger-Gonzales E."/>
            <person name="Grimwood J."/>
            <person name="Schmutz J."/>
            <person name="Rabbi I.Y."/>
            <person name="Egesi C."/>
            <person name="Nauluvula P."/>
            <person name="Lebot V."/>
            <person name="Ndunguru J."/>
            <person name="Mkamilo G."/>
            <person name="Bart R.S."/>
            <person name="Setter T.L."/>
            <person name="Gleadow R.M."/>
            <person name="Kulakow P."/>
            <person name="Ferguson M.E."/>
            <person name="Rounsley S."/>
            <person name="Rokhsar D.S."/>
        </authorList>
    </citation>
    <scope>NUCLEOTIDE SEQUENCE [LARGE SCALE GENOMIC DNA]</scope>
    <source>
        <strain evidence="2">cv. AM560-2</strain>
    </source>
</reference>
<protein>
    <submittedName>
        <fullName evidence="1">Uncharacterized protein</fullName>
    </submittedName>
</protein>
<comment type="caution">
    <text evidence="1">The sequence shown here is derived from an EMBL/GenBank/DDBJ whole genome shotgun (WGS) entry which is preliminary data.</text>
</comment>
<name>A0ACB7HJI0_MANES</name>
<dbReference type="EMBL" id="CM004392">
    <property type="protein sequence ID" value="KAG8652109.1"/>
    <property type="molecule type" value="Genomic_DNA"/>
</dbReference>
<sequence length="552" mass="61508">MIILLYLQKQMKLLALSLFSLLFISSVSVSRSKKINNEDFLQCLYNKSQPSNPISEAIYTPSNSSFTDVLESYVRNLRYSTPSTPKPLAVVAAKHESHVQAAVLCCKNLGLQIRIRSGGHDYDGLSYVSQVPFVVLDMSNLRSIDIDIKDETAWAQAGASLGELYYKIAEKSNVHGFPAGVCPTLGLGGHISGGGYGNMMRKYGLSIDNVVDAQIVDVKGRILDRKSMGEDLFWAIRGGGAASFGAVLSWKIKLVAVSERVTVFQVVRSIDQQGGTDLVLKWQQVADKLDQDLFIRLVLQPANGAQQGKKTINAIFVGMFLGDAERLLPLMESNFPELGLQKNDTTEMRWIESVVFWVGMPKGTPIEALLNRTYSKAMLSYLKRKSDYVKQPISKKDLESLWKLMTEIGEVGMTWNPYGGKMNEISETETAFPHRAGNLYKIQYSVNWKEEGSEKANHYLNLTRTLYEAMTPYVSKNPRGAFLNYRDIEIGTIGSSGNGTFQEASVYGRSYFNGNFDRLVSVKTAVDPENFFRYEQSIPIQSRSSKVKVGSL</sequence>
<proteinExistence type="predicted"/>
<organism evidence="1 2">
    <name type="scientific">Manihot esculenta</name>
    <name type="common">Cassava</name>
    <name type="synonym">Jatropha manihot</name>
    <dbReference type="NCBI Taxonomy" id="3983"/>
    <lineage>
        <taxon>Eukaryota</taxon>
        <taxon>Viridiplantae</taxon>
        <taxon>Streptophyta</taxon>
        <taxon>Embryophyta</taxon>
        <taxon>Tracheophyta</taxon>
        <taxon>Spermatophyta</taxon>
        <taxon>Magnoliopsida</taxon>
        <taxon>eudicotyledons</taxon>
        <taxon>Gunneridae</taxon>
        <taxon>Pentapetalae</taxon>
        <taxon>rosids</taxon>
        <taxon>fabids</taxon>
        <taxon>Malpighiales</taxon>
        <taxon>Euphorbiaceae</taxon>
        <taxon>Crotonoideae</taxon>
        <taxon>Manihoteae</taxon>
        <taxon>Manihot</taxon>
    </lineage>
</organism>
<dbReference type="Proteomes" id="UP000091857">
    <property type="component" value="Chromosome 6"/>
</dbReference>